<feature type="transmembrane region" description="Helical" evidence="1">
    <location>
        <begin position="103"/>
        <end position="128"/>
    </location>
</feature>
<organism evidence="2 3">
    <name type="scientific">Flavipsychrobacter stenotrophus</name>
    <dbReference type="NCBI Taxonomy" id="2077091"/>
    <lineage>
        <taxon>Bacteria</taxon>
        <taxon>Pseudomonadati</taxon>
        <taxon>Bacteroidota</taxon>
        <taxon>Chitinophagia</taxon>
        <taxon>Chitinophagales</taxon>
        <taxon>Chitinophagaceae</taxon>
        <taxon>Flavipsychrobacter</taxon>
    </lineage>
</organism>
<dbReference type="Proteomes" id="UP000239872">
    <property type="component" value="Unassembled WGS sequence"/>
</dbReference>
<dbReference type="AlphaFoldDB" id="A0A2S7SQU3"/>
<evidence type="ECO:0000256" key="1">
    <source>
        <dbReference type="SAM" id="Phobius"/>
    </source>
</evidence>
<keyword evidence="1" id="KW-1133">Transmembrane helix</keyword>
<feature type="transmembrane region" description="Helical" evidence="1">
    <location>
        <begin position="71"/>
        <end position="91"/>
    </location>
</feature>
<feature type="transmembrane region" description="Helical" evidence="1">
    <location>
        <begin position="17"/>
        <end position="37"/>
    </location>
</feature>
<keyword evidence="1" id="KW-0812">Transmembrane</keyword>
<accession>A0A2S7SQU3</accession>
<name>A0A2S7SQU3_9BACT</name>
<comment type="caution">
    <text evidence="2">The sequence shown here is derived from an EMBL/GenBank/DDBJ whole genome shotgun (WGS) entry which is preliminary data.</text>
</comment>
<gene>
    <name evidence="2" type="ORF">CJD36_018695</name>
</gene>
<feature type="transmembrane region" description="Helical" evidence="1">
    <location>
        <begin position="44"/>
        <end position="65"/>
    </location>
</feature>
<proteinExistence type="predicted"/>
<dbReference type="EMBL" id="PPSL01000006">
    <property type="protein sequence ID" value="PQJ09279.1"/>
    <property type="molecule type" value="Genomic_DNA"/>
</dbReference>
<keyword evidence="3" id="KW-1185">Reference proteome</keyword>
<reference evidence="2 3" key="1">
    <citation type="submission" date="2018-01" db="EMBL/GenBank/DDBJ databases">
        <title>A novel member of the phylum Bacteroidetes isolated from glacier ice.</title>
        <authorList>
            <person name="Liu Q."/>
            <person name="Xin Y.-H."/>
        </authorList>
    </citation>
    <scope>NUCLEOTIDE SEQUENCE [LARGE SCALE GENOMIC DNA]</scope>
    <source>
        <strain evidence="2 3">RB1R16</strain>
    </source>
</reference>
<evidence type="ECO:0000313" key="2">
    <source>
        <dbReference type="EMBL" id="PQJ09279.1"/>
    </source>
</evidence>
<sequence>MTADAVNPYLTGLGYPIHYPFLLIDFLLIIYASYSLLQTKIRRYIYATLPAAFVFIWLITGYHFGLKELNSYVLTGFSLLITINYLVVLYSSEVGRGSNKLSVRLLCFSFIVYHCGTFPLFTLIKLLINSRINITIIDINTALDTTKYLLIAISLLLLKGNNSSVSLTPEYE</sequence>
<evidence type="ECO:0000313" key="3">
    <source>
        <dbReference type="Proteomes" id="UP000239872"/>
    </source>
</evidence>
<protein>
    <submittedName>
        <fullName evidence="2">Uncharacterized protein</fullName>
    </submittedName>
</protein>
<keyword evidence="1" id="KW-0472">Membrane</keyword>